<gene>
    <name evidence="2" type="ORF">SAMN05421771_0980</name>
</gene>
<organism evidence="2 3">
    <name type="scientific">Granulicella pectinivorans</name>
    <dbReference type="NCBI Taxonomy" id="474950"/>
    <lineage>
        <taxon>Bacteria</taxon>
        <taxon>Pseudomonadati</taxon>
        <taxon>Acidobacteriota</taxon>
        <taxon>Terriglobia</taxon>
        <taxon>Terriglobales</taxon>
        <taxon>Acidobacteriaceae</taxon>
        <taxon>Granulicella</taxon>
    </lineage>
</organism>
<dbReference type="RefSeq" id="WP_089837129.1">
    <property type="nucleotide sequence ID" value="NZ_FOZL01000001.1"/>
</dbReference>
<keyword evidence="1" id="KW-0812">Transmembrane</keyword>
<protein>
    <submittedName>
        <fullName evidence="2">DoxX protein</fullName>
    </submittedName>
</protein>
<keyword evidence="1" id="KW-0472">Membrane</keyword>
<proteinExistence type="predicted"/>
<keyword evidence="3" id="KW-1185">Reference proteome</keyword>
<name>A0A1I6LMT0_9BACT</name>
<dbReference type="STRING" id="474950.SAMN05421771_0980"/>
<evidence type="ECO:0000256" key="1">
    <source>
        <dbReference type="SAM" id="Phobius"/>
    </source>
</evidence>
<dbReference type="AlphaFoldDB" id="A0A1I6LMT0"/>
<feature type="transmembrane region" description="Helical" evidence="1">
    <location>
        <begin position="40"/>
        <end position="66"/>
    </location>
</feature>
<reference evidence="2 3" key="1">
    <citation type="submission" date="2016-10" db="EMBL/GenBank/DDBJ databases">
        <authorList>
            <person name="de Groot N.N."/>
        </authorList>
    </citation>
    <scope>NUCLEOTIDE SEQUENCE [LARGE SCALE GENOMIC DNA]</scope>
    <source>
        <strain evidence="2 3">DSM 21001</strain>
    </source>
</reference>
<sequence length="124" mass="13352">MKIAALIARILLGVMFTVFGLNGFLHFIPQPPMAPGDALTFVMVLAGTHYMVLVFAIQIVCGILFLVGKYVPLALTLIGPVIVNILLFHGLMQPAGIIPGALATVLWFVVFAKERDAFAGIFRA</sequence>
<accession>A0A1I6LMT0</accession>
<feature type="transmembrane region" description="Helical" evidence="1">
    <location>
        <begin position="97"/>
        <end position="113"/>
    </location>
</feature>
<feature type="transmembrane region" description="Helical" evidence="1">
    <location>
        <begin position="7"/>
        <end position="28"/>
    </location>
</feature>
<dbReference type="EMBL" id="FOZL01000001">
    <property type="protein sequence ID" value="SFS04806.1"/>
    <property type="molecule type" value="Genomic_DNA"/>
</dbReference>
<dbReference type="Proteomes" id="UP000199024">
    <property type="component" value="Unassembled WGS sequence"/>
</dbReference>
<keyword evidence="1" id="KW-1133">Transmembrane helix</keyword>
<dbReference type="OrthoDB" id="122849at2"/>
<evidence type="ECO:0000313" key="3">
    <source>
        <dbReference type="Proteomes" id="UP000199024"/>
    </source>
</evidence>
<evidence type="ECO:0000313" key="2">
    <source>
        <dbReference type="EMBL" id="SFS04806.1"/>
    </source>
</evidence>
<feature type="transmembrane region" description="Helical" evidence="1">
    <location>
        <begin position="73"/>
        <end position="91"/>
    </location>
</feature>